<protein>
    <submittedName>
        <fullName evidence="2">Zinc finger protein 585a</fullName>
    </submittedName>
</protein>
<reference evidence="2" key="1">
    <citation type="journal article" date="2020" name="Phytopathology">
        <title>Genome Sequence Resources of Colletotrichum truncatum, C. plurivorum, C. musicola, and C. sojae: Four Species Pathogenic to Soybean (Glycine max).</title>
        <authorList>
            <person name="Rogerio F."/>
            <person name="Boufleur T.R."/>
            <person name="Ciampi-Guillardi M."/>
            <person name="Sukno S.A."/>
            <person name="Thon M.R."/>
            <person name="Massola Junior N.S."/>
            <person name="Baroncelli R."/>
        </authorList>
    </citation>
    <scope>NUCLEOTIDE SEQUENCE</scope>
    <source>
        <strain evidence="2">LFN00145</strain>
    </source>
</reference>
<dbReference type="Proteomes" id="UP000654918">
    <property type="component" value="Unassembled WGS sequence"/>
</dbReference>
<organism evidence="2 3">
    <name type="scientific">Colletotrichum plurivorum</name>
    <dbReference type="NCBI Taxonomy" id="2175906"/>
    <lineage>
        <taxon>Eukaryota</taxon>
        <taxon>Fungi</taxon>
        <taxon>Dikarya</taxon>
        <taxon>Ascomycota</taxon>
        <taxon>Pezizomycotina</taxon>
        <taxon>Sordariomycetes</taxon>
        <taxon>Hypocreomycetidae</taxon>
        <taxon>Glomerellales</taxon>
        <taxon>Glomerellaceae</taxon>
        <taxon>Colletotrichum</taxon>
        <taxon>Colletotrichum orchidearum species complex</taxon>
    </lineage>
</organism>
<comment type="caution">
    <text evidence="2">The sequence shown here is derived from an EMBL/GenBank/DDBJ whole genome shotgun (WGS) entry which is preliminary data.</text>
</comment>
<proteinExistence type="predicted"/>
<evidence type="ECO:0000313" key="3">
    <source>
        <dbReference type="Proteomes" id="UP000654918"/>
    </source>
</evidence>
<keyword evidence="3" id="KW-1185">Reference proteome</keyword>
<feature type="region of interest" description="Disordered" evidence="1">
    <location>
        <begin position="419"/>
        <end position="457"/>
    </location>
</feature>
<evidence type="ECO:0000313" key="2">
    <source>
        <dbReference type="EMBL" id="KAF6830340.1"/>
    </source>
</evidence>
<name>A0A8H6KFY1_9PEZI</name>
<feature type="compositionally biased region" description="Basic and acidic residues" evidence="1">
    <location>
        <begin position="438"/>
        <end position="450"/>
    </location>
</feature>
<dbReference type="AlphaFoldDB" id="A0A8H6KFY1"/>
<dbReference type="EMBL" id="WIGO01000095">
    <property type="protein sequence ID" value="KAF6830340.1"/>
    <property type="molecule type" value="Genomic_DNA"/>
</dbReference>
<feature type="compositionally biased region" description="Acidic residues" evidence="1">
    <location>
        <begin position="113"/>
        <end position="122"/>
    </location>
</feature>
<evidence type="ECO:0000256" key="1">
    <source>
        <dbReference type="SAM" id="MobiDB-lite"/>
    </source>
</evidence>
<accession>A0A8H6KFY1</accession>
<sequence>MEPPSPDFEDLKRDLLLRAQTTEVFNEIWEDQALPHLRSVMKENSLTEYSIAVEFNYDFNHRIVEVTTPKMFPEGAKSAVTEKIDVMFKSATLYVEIQFFQGVDERSSNSAADSDEDCDWDDPTNGTDYLGPPSSDTPTHPGRLLNGDSIDRENGRSAATLGPAIQLDNERIVWLVSGHVFEGVQALNGSDPSLGLPECYLVHPGNLDRRPGREVKRVAKLYAHSGPMCRTQRQSRSIAKFATKVRPEQRWVVTDWALCVPEKDEIRLLNHLRYAPRGREFQDCSGLVDAPFPTNPKLRLVRSSGRSSGIRWSVVCETPAEVKHGDQPPTREWYLEIIKGKNSPLSVDQWNSGGPGMPGDSGAVIVDDETRKFIGIIWGRSRRVDERKPRRAYFTHGCDVFDDIYSRCEDIAKYPRLVDQTDGSMDLPERPSNLPRNYDPRDFSNGDGDRPTLSSTSKRCGASEITKCASRESMAATACGSSDGGVSILGRPDSGYHANAMFEKAADYLIVPQDGV</sequence>
<gene>
    <name evidence="2" type="ORF">CPLU01_07395</name>
</gene>
<feature type="region of interest" description="Disordered" evidence="1">
    <location>
        <begin position="105"/>
        <end position="155"/>
    </location>
</feature>